<keyword evidence="4" id="KW-0813">Transport</keyword>
<dbReference type="InterPro" id="IPR013099">
    <property type="entry name" value="K_chnl_dom"/>
</dbReference>
<name>A0A1Y6CX88_9BACT</name>
<evidence type="ECO:0000313" key="5">
    <source>
        <dbReference type="Proteomes" id="UP000192907"/>
    </source>
</evidence>
<proteinExistence type="predicted"/>
<gene>
    <name evidence="4" type="ORF">SAMN06296036_1493</name>
</gene>
<accession>A0A1Y6CX88</accession>
<evidence type="ECO:0000313" key="4">
    <source>
        <dbReference type="EMBL" id="SMF83737.1"/>
    </source>
</evidence>
<dbReference type="EMBL" id="FWZT01000049">
    <property type="protein sequence ID" value="SMF83737.1"/>
    <property type="molecule type" value="Genomic_DNA"/>
</dbReference>
<dbReference type="RefSeq" id="WP_143478313.1">
    <property type="nucleotide sequence ID" value="NZ_FWZT01000049.1"/>
</dbReference>
<feature type="transmembrane region" description="Helical" evidence="2">
    <location>
        <begin position="51"/>
        <end position="69"/>
    </location>
</feature>
<protein>
    <submittedName>
        <fullName evidence="4">Voltage-gated potassium channel</fullName>
    </submittedName>
</protein>
<dbReference type="InterPro" id="IPR050721">
    <property type="entry name" value="Trk_Ktr_HKT_K-transport"/>
</dbReference>
<feature type="transmembrane region" description="Helical" evidence="2">
    <location>
        <begin position="76"/>
        <end position="98"/>
    </location>
</feature>
<keyword evidence="2" id="KW-1133">Transmembrane helix</keyword>
<dbReference type="GO" id="GO:0006813">
    <property type="term" value="P:potassium ion transport"/>
    <property type="evidence" value="ECO:0007669"/>
    <property type="project" value="InterPro"/>
</dbReference>
<dbReference type="InterPro" id="IPR003148">
    <property type="entry name" value="RCK_N"/>
</dbReference>
<dbReference type="Gene3D" id="3.40.50.720">
    <property type="entry name" value="NAD(P)-binding Rossmann-like Domain"/>
    <property type="match status" value="1"/>
</dbReference>
<evidence type="ECO:0000256" key="2">
    <source>
        <dbReference type="SAM" id="Phobius"/>
    </source>
</evidence>
<evidence type="ECO:0000259" key="3">
    <source>
        <dbReference type="PROSITE" id="PS51201"/>
    </source>
</evidence>
<keyword evidence="4" id="KW-0407">Ion channel</keyword>
<dbReference type="SUPFAM" id="SSF51735">
    <property type="entry name" value="NAD(P)-binding Rossmann-fold domains"/>
    <property type="match status" value="1"/>
</dbReference>
<feature type="domain" description="RCK N-terminal" evidence="3">
    <location>
        <begin position="118"/>
        <end position="247"/>
    </location>
</feature>
<dbReference type="GO" id="GO:0005886">
    <property type="term" value="C:plasma membrane"/>
    <property type="evidence" value="ECO:0007669"/>
    <property type="project" value="UniProtKB-SubCell"/>
</dbReference>
<dbReference type="GO" id="GO:0034220">
    <property type="term" value="P:monoatomic ion transmembrane transport"/>
    <property type="evidence" value="ECO:0007669"/>
    <property type="project" value="UniProtKB-KW"/>
</dbReference>
<reference evidence="5" key="1">
    <citation type="submission" date="2017-04" db="EMBL/GenBank/DDBJ databases">
        <authorList>
            <person name="Varghese N."/>
            <person name="Submissions S."/>
        </authorList>
    </citation>
    <scope>NUCLEOTIDE SEQUENCE [LARGE SCALE GENOMIC DNA]</scope>
    <source>
        <strain evidence="5">RKEM611</strain>
    </source>
</reference>
<keyword evidence="2" id="KW-0812">Transmembrane</keyword>
<comment type="subcellular location">
    <subcellularLocation>
        <location evidence="1">Cell membrane</location>
        <topology evidence="1">Multi-pass membrane protein</topology>
    </subcellularLocation>
</comment>
<dbReference type="Pfam" id="PF02254">
    <property type="entry name" value="TrkA_N"/>
    <property type="match status" value="1"/>
</dbReference>
<dbReference type="Gene3D" id="1.10.287.70">
    <property type="match status" value="1"/>
</dbReference>
<keyword evidence="4" id="KW-0406">Ion transport</keyword>
<dbReference type="PROSITE" id="PS51201">
    <property type="entry name" value="RCK_N"/>
    <property type="match status" value="1"/>
</dbReference>
<dbReference type="PANTHER" id="PTHR43833">
    <property type="entry name" value="POTASSIUM CHANNEL PROTEIN 2-RELATED-RELATED"/>
    <property type="match status" value="1"/>
</dbReference>
<dbReference type="InterPro" id="IPR036291">
    <property type="entry name" value="NAD(P)-bd_dom_sf"/>
</dbReference>
<dbReference type="Pfam" id="PF07885">
    <property type="entry name" value="Ion_trans_2"/>
    <property type="match status" value="1"/>
</dbReference>
<dbReference type="SUPFAM" id="SSF81324">
    <property type="entry name" value="Voltage-gated potassium channels"/>
    <property type="match status" value="1"/>
</dbReference>
<evidence type="ECO:0000256" key="1">
    <source>
        <dbReference type="ARBA" id="ARBA00004651"/>
    </source>
</evidence>
<dbReference type="PANTHER" id="PTHR43833:SF9">
    <property type="entry name" value="POTASSIUM CHANNEL PROTEIN YUGO-RELATED"/>
    <property type="match status" value="1"/>
</dbReference>
<dbReference type="AlphaFoldDB" id="A0A1Y6CX88"/>
<dbReference type="Proteomes" id="UP000192907">
    <property type="component" value="Unassembled WGS sequence"/>
</dbReference>
<keyword evidence="2" id="KW-0472">Membrane</keyword>
<feature type="transmembrane region" description="Helical" evidence="2">
    <location>
        <begin position="12"/>
        <end position="31"/>
    </location>
</feature>
<dbReference type="STRING" id="1513793.SAMN06296036_1493"/>
<sequence length="351" mass="39244">MLQFLLQIFRNTLIRHGTLTLLALCLMLVYSVVGFMLTEGQTNPKLTWGDALWWAIVSMTTVGYGDLYPTTSLSRFLVGIPTMFFGCALVAQVLGSMADHIIKTESRKRRGLKTLRCKDHIIIIRLPSLTKVVQLVNEIRADESTGKTPIVLIDDRFEELPEDLSNLGVSFVRGNAEEPAVLNRANYENARQIIILADPDEPRLSDLRSLAIILSVEAKAGHVVTIAEVLQPEKVTVFKEAGCDSVLCVSDLSSQMIAQEIQDPGLGHVMQELTSNRSGKQLYMIPIPQQYKIYQDVEDWLKPKDALLIGLSHQREHGGHSHSSWYPKQDHPIIQGDRAIIIADERLRGQA</sequence>
<organism evidence="4 5">
    <name type="scientific">Pseudobacteriovorax antillogorgiicola</name>
    <dbReference type="NCBI Taxonomy" id="1513793"/>
    <lineage>
        <taxon>Bacteria</taxon>
        <taxon>Pseudomonadati</taxon>
        <taxon>Bdellovibrionota</taxon>
        <taxon>Oligoflexia</taxon>
        <taxon>Oligoflexales</taxon>
        <taxon>Pseudobacteriovoracaceae</taxon>
        <taxon>Pseudobacteriovorax</taxon>
    </lineage>
</organism>
<keyword evidence="5" id="KW-1185">Reference proteome</keyword>